<protein>
    <submittedName>
        <fullName evidence="2">Uncharacterized protein</fullName>
    </submittedName>
</protein>
<keyword evidence="1" id="KW-0472">Membrane</keyword>
<feature type="transmembrane region" description="Helical" evidence="1">
    <location>
        <begin position="30"/>
        <end position="49"/>
    </location>
</feature>
<name>W2MYM5_PHYNI</name>
<dbReference type="AlphaFoldDB" id="W2MYM5"/>
<dbReference type="EMBL" id="KI694049">
    <property type="protein sequence ID" value="ETM41522.1"/>
    <property type="molecule type" value="Genomic_DNA"/>
</dbReference>
<keyword evidence="1" id="KW-1133">Transmembrane helix</keyword>
<reference evidence="2" key="1">
    <citation type="submission" date="2013-11" db="EMBL/GenBank/DDBJ databases">
        <title>The Genome Sequence of Phytophthora parasitica IAC_01/95.</title>
        <authorList>
            <consortium name="The Broad Institute Genomics Platform"/>
            <person name="Russ C."/>
            <person name="Tyler B."/>
            <person name="Panabieres F."/>
            <person name="Shan W."/>
            <person name="Tripathy S."/>
            <person name="Grunwald N."/>
            <person name="Machado M."/>
            <person name="Johnson C.S."/>
            <person name="Arredondo F."/>
            <person name="Hong C."/>
            <person name="Coffey M."/>
            <person name="Young S.K."/>
            <person name="Zeng Q."/>
            <person name="Gargeya S."/>
            <person name="Fitzgerald M."/>
            <person name="Abouelleil A."/>
            <person name="Alvarado L."/>
            <person name="Chapman S.B."/>
            <person name="Gainer-Dewar J."/>
            <person name="Goldberg J."/>
            <person name="Griggs A."/>
            <person name="Gujja S."/>
            <person name="Hansen M."/>
            <person name="Howarth C."/>
            <person name="Imamovic A."/>
            <person name="Ireland A."/>
            <person name="Larimer J."/>
            <person name="McCowan C."/>
            <person name="Murphy C."/>
            <person name="Pearson M."/>
            <person name="Poon T.W."/>
            <person name="Priest M."/>
            <person name="Roberts A."/>
            <person name="Saif S."/>
            <person name="Shea T."/>
            <person name="Sykes S."/>
            <person name="Wortman J."/>
            <person name="Nusbaum C."/>
            <person name="Birren B."/>
        </authorList>
    </citation>
    <scope>NUCLEOTIDE SEQUENCE [LARGE SCALE GENOMIC DNA]</scope>
    <source>
        <strain evidence="2">IAC_01/95</strain>
    </source>
</reference>
<sequence length="53" mass="5931">MATSANSRRDTTPFSEIIGIKRKQEKIREVESGLIIVLCAIPATFNAILSNYY</sequence>
<organism evidence="2">
    <name type="scientific">Phytophthora nicotianae</name>
    <name type="common">Potato buckeye rot agent</name>
    <name type="synonym">Phytophthora parasitica</name>
    <dbReference type="NCBI Taxonomy" id="4792"/>
    <lineage>
        <taxon>Eukaryota</taxon>
        <taxon>Sar</taxon>
        <taxon>Stramenopiles</taxon>
        <taxon>Oomycota</taxon>
        <taxon>Peronosporomycetes</taxon>
        <taxon>Peronosporales</taxon>
        <taxon>Peronosporaceae</taxon>
        <taxon>Phytophthora</taxon>
    </lineage>
</organism>
<evidence type="ECO:0000256" key="1">
    <source>
        <dbReference type="SAM" id="Phobius"/>
    </source>
</evidence>
<dbReference type="Proteomes" id="UP000054532">
    <property type="component" value="Unassembled WGS sequence"/>
</dbReference>
<keyword evidence="1" id="KW-0812">Transmembrane</keyword>
<gene>
    <name evidence="2" type="ORF">L914_12713</name>
</gene>
<accession>W2MYM5</accession>
<evidence type="ECO:0000313" key="2">
    <source>
        <dbReference type="EMBL" id="ETM41522.1"/>
    </source>
</evidence>
<proteinExistence type="predicted"/>